<keyword evidence="7" id="KW-1185">Reference proteome</keyword>
<dbReference type="EMBL" id="JACMSC010000008">
    <property type="protein sequence ID" value="KAG6509348.1"/>
    <property type="molecule type" value="Genomic_DNA"/>
</dbReference>
<evidence type="ECO:0000313" key="6">
    <source>
        <dbReference type="EMBL" id="KAG6509348.1"/>
    </source>
</evidence>
<comment type="cofactor">
    <cofactor evidence="1">
        <name>Mg(2+)</name>
        <dbReference type="ChEBI" id="CHEBI:18420"/>
    </cofactor>
</comment>
<dbReference type="PANTHER" id="PTHR31739">
    <property type="entry name" value="ENT-COPALYL DIPHOSPHATE SYNTHASE, CHLOROPLASTIC"/>
    <property type="match status" value="1"/>
</dbReference>
<evidence type="ECO:0000313" key="7">
    <source>
        <dbReference type="Proteomes" id="UP000734854"/>
    </source>
</evidence>
<dbReference type="Pfam" id="PF03936">
    <property type="entry name" value="Terpene_synth_C"/>
    <property type="match status" value="2"/>
</dbReference>
<dbReference type="PANTHER" id="PTHR31739:SF3">
    <property type="entry name" value="ENT-KAUR-16-ENE SYNTHASE, CHLOROPLASTIC"/>
    <property type="match status" value="1"/>
</dbReference>
<dbReference type="GO" id="GO:0000287">
    <property type="term" value="F:magnesium ion binding"/>
    <property type="evidence" value="ECO:0007669"/>
    <property type="project" value="InterPro"/>
</dbReference>
<dbReference type="AlphaFoldDB" id="A0A8J5GQ60"/>
<organism evidence="6 7">
    <name type="scientific">Zingiber officinale</name>
    <name type="common">Ginger</name>
    <name type="synonym">Amomum zingiber</name>
    <dbReference type="NCBI Taxonomy" id="94328"/>
    <lineage>
        <taxon>Eukaryota</taxon>
        <taxon>Viridiplantae</taxon>
        <taxon>Streptophyta</taxon>
        <taxon>Embryophyta</taxon>
        <taxon>Tracheophyta</taxon>
        <taxon>Spermatophyta</taxon>
        <taxon>Magnoliopsida</taxon>
        <taxon>Liliopsida</taxon>
        <taxon>Zingiberales</taxon>
        <taxon>Zingiberaceae</taxon>
        <taxon>Zingiber</taxon>
    </lineage>
</organism>
<evidence type="ECO:0000256" key="2">
    <source>
        <dbReference type="ARBA" id="ARBA00022723"/>
    </source>
</evidence>
<evidence type="ECO:0000256" key="4">
    <source>
        <dbReference type="ARBA" id="ARBA00023239"/>
    </source>
</evidence>
<dbReference type="SUPFAM" id="SSF48576">
    <property type="entry name" value="Terpenoid synthases"/>
    <property type="match status" value="1"/>
</dbReference>
<keyword evidence="2" id="KW-0479">Metal-binding</keyword>
<reference evidence="6 7" key="1">
    <citation type="submission" date="2020-08" db="EMBL/GenBank/DDBJ databases">
        <title>Plant Genome Project.</title>
        <authorList>
            <person name="Zhang R.-G."/>
        </authorList>
    </citation>
    <scope>NUCLEOTIDE SEQUENCE [LARGE SCALE GENOMIC DNA]</scope>
    <source>
        <tissue evidence="6">Rhizome</tissue>
    </source>
</reference>
<keyword evidence="3" id="KW-0460">Magnesium</keyword>
<dbReference type="InterPro" id="IPR005630">
    <property type="entry name" value="Terpene_synthase_metal-bd"/>
</dbReference>
<comment type="caution">
    <text evidence="6">The sequence shown here is derived from an EMBL/GenBank/DDBJ whole genome shotgun (WGS) entry which is preliminary data.</text>
</comment>
<feature type="domain" description="Terpene synthase metal-binding" evidence="5">
    <location>
        <begin position="93"/>
        <end position="152"/>
    </location>
</feature>
<dbReference type="Proteomes" id="UP000734854">
    <property type="component" value="Unassembled WGS sequence"/>
</dbReference>
<dbReference type="Gene3D" id="1.10.600.10">
    <property type="entry name" value="Farnesyl Diphosphate Synthase"/>
    <property type="match status" value="2"/>
</dbReference>
<protein>
    <recommendedName>
        <fullName evidence="5">Terpene synthase metal-binding domain-containing protein</fullName>
    </recommendedName>
</protein>
<sequence length="156" mass="18106">MIIFLEFNSWVKDNKLDQLEFARQKQTYCYFSAAATLFSPQMSDARISWAKNSILTTVVDDFFDIGGSTEELHDLISLVEKFVMWDANWEKETHSEQWLGLMKSMMQEADWLLTKKVPSLDEYMKNEFVSFALGPTILLALYFVGPELRESAVKHT</sequence>
<dbReference type="InterPro" id="IPR050148">
    <property type="entry name" value="Terpene_synthase-like"/>
</dbReference>
<name>A0A8J5GQ60_ZINOF</name>
<keyword evidence="4" id="KW-0456">Lyase</keyword>
<dbReference type="GO" id="GO:0016102">
    <property type="term" value="P:diterpenoid biosynthetic process"/>
    <property type="evidence" value="ECO:0007669"/>
    <property type="project" value="TreeGrafter"/>
</dbReference>
<gene>
    <name evidence="6" type="ORF">ZIOFF_027333</name>
</gene>
<feature type="domain" description="Terpene synthase metal-binding" evidence="5">
    <location>
        <begin position="12"/>
        <end position="88"/>
    </location>
</feature>
<evidence type="ECO:0000259" key="5">
    <source>
        <dbReference type="Pfam" id="PF03936"/>
    </source>
</evidence>
<dbReference type="InterPro" id="IPR008949">
    <property type="entry name" value="Isoprenoid_synthase_dom_sf"/>
</dbReference>
<evidence type="ECO:0000256" key="3">
    <source>
        <dbReference type="ARBA" id="ARBA00022842"/>
    </source>
</evidence>
<accession>A0A8J5GQ60</accession>
<proteinExistence type="predicted"/>
<dbReference type="GO" id="GO:0010333">
    <property type="term" value="F:terpene synthase activity"/>
    <property type="evidence" value="ECO:0007669"/>
    <property type="project" value="InterPro"/>
</dbReference>
<evidence type="ECO:0000256" key="1">
    <source>
        <dbReference type="ARBA" id="ARBA00001946"/>
    </source>
</evidence>